<sequence>MLHMISNKMQTLVANSSVIRAMFEEGKKLSDIYGEENVFDFSIGNPSVEPPETIKAVINDILNEESPNLVHGYMNNSGYEDVRDAIAEHINKKDGLNLTRENLIMTCGAAGGLNIILKTLLNPGDEVIAFAPYFGEYKNYTENYDGKLIEVPTNIETFEPDLDALKNAITPKTRALIINTPNNPTGVIYSEELLKNLGELLDSKQKEFNTSIYLISDEPYREIIYDGAKVPCVLKYYRNSFIGYSYSKSLSLPGERIGYIVANGQMDDFDDVMSSLNVANRILGFVNAPSLFQRVIARSLDAEVDVNIYKKNFDLLYNSLIDMGYSCVKPNGTFYLFPKAPIEDDKKFCNDAKQFNLLLVPGSSFGCPGHFRVSYCVSYDKVKSSLPAFEKLAKLYNLK</sequence>
<dbReference type="KEGG" id="cdf:CD630_28280"/>
<gene>
    <name evidence="3" type="ordered locus">CD630_28280</name>
</gene>
<dbReference type="BioCyc" id="PDIF272563:G12WB-2988-MONOMER"/>
<accession>Q183R4</accession>
<dbReference type="PANTHER" id="PTHR42691">
    <property type="entry name" value="ASPARTATE AMINOTRANSFERASE YHDR-RELATED"/>
    <property type="match status" value="1"/>
</dbReference>
<protein>
    <recommendedName>
        <fullName evidence="1">Aminotransferase</fullName>
        <ecNumber evidence="1">2.6.1.-</ecNumber>
    </recommendedName>
</protein>
<dbReference type="OrthoDB" id="9802328at2"/>
<dbReference type="EMBL" id="AM180355">
    <property type="protein sequence ID" value="CAJ69716.1"/>
    <property type="molecule type" value="Genomic_DNA"/>
</dbReference>
<dbReference type="eggNOG" id="COG0436">
    <property type="taxonomic scope" value="Bacteria"/>
</dbReference>
<dbReference type="AlphaFoldDB" id="Q183R4"/>
<dbReference type="Gene3D" id="3.90.1150.10">
    <property type="entry name" value="Aspartate Aminotransferase, domain 1"/>
    <property type="match status" value="2"/>
</dbReference>
<proteinExistence type="inferred from homology"/>
<dbReference type="InterPro" id="IPR015421">
    <property type="entry name" value="PyrdxlP-dep_Trfase_major"/>
</dbReference>
<dbReference type="InterPro" id="IPR015424">
    <property type="entry name" value="PyrdxlP-dep_Trfase"/>
</dbReference>
<dbReference type="PROSITE" id="PS00105">
    <property type="entry name" value="AA_TRANSFER_CLASS_1"/>
    <property type="match status" value="1"/>
</dbReference>
<feature type="domain" description="Aminotransferase class I/classII large" evidence="2">
    <location>
        <begin position="37"/>
        <end position="382"/>
    </location>
</feature>
<dbReference type="PhylomeDB" id="Q183R4"/>
<dbReference type="InterPro" id="IPR015422">
    <property type="entry name" value="PyrdxlP-dep_Trfase_small"/>
</dbReference>
<dbReference type="Proteomes" id="UP000001978">
    <property type="component" value="Chromosome"/>
</dbReference>
<dbReference type="PATRIC" id="fig|272563.8.peg.2955"/>
<keyword evidence="1 3" id="KW-0808">Transferase</keyword>
<dbReference type="InterPro" id="IPR004839">
    <property type="entry name" value="Aminotransferase_I/II_large"/>
</dbReference>
<dbReference type="Pfam" id="PF00155">
    <property type="entry name" value="Aminotran_1_2"/>
    <property type="match status" value="1"/>
</dbReference>
<dbReference type="EC" id="2.6.1.-" evidence="1"/>
<evidence type="ECO:0000256" key="1">
    <source>
        <dbReference type="RuleBase" id="RU000481"/>
    </source>
</evidence>
<comment type="cofactor">
    <cofactor evidence="1">
        <name>pyridoxal 5'-phosphate</name>
        <dbReference type="ChEBI" id="CHEBI:597326"/>
    </cofactor>
</comment>
<dbReference type="GO" id="GO:0008483">
    <property type="term" value="F:transaminase activity"/>
    <property type="evidence" value="ECO:0007669"/>
    <property type="project" value="UniProtKB-KW"/>
</dbReference>
<dbReference type="STRING" id="272563.CD630_28280"/>
<evidence type="ECO:0000313" key="4">
    <source>
        <dbReference type="Proteomes" id="UP000001978"/>
    </source>
</evidence>
<name>Q183R4_CLOD6</name>
<dbReference type="EnsemblBacteria" id="CAJ69716">
    <property type="protein sequence ID" value="CAJ69716"/>
    <property type="gene ID" value="CD630_28280"/>
</dbReference>
<evidence type="ECO:0000259" key="2">
    <source>
        <dbReference type="Pfam" id="PF00155"/>
    </source>
</evidence>
<dbReference type="PANTHER" id="PTHR42691:SF1">
    <property type="entry name" value="ASPARTATE AMINOTRANSFERASE YHDR-RELATED"/>
    <property type="match status" value="1"/>
</dbReference>
<dbReference type="SUPFAM" id="SSF53383">
    <property type="entry name" value="PLP-dependent transferases"/>
    <property type="match status" value="1"/>
</dbReference>
<keyword evidence="1 3" id="KW-0032">Aminotransferase</keyword>
<organism evidence="3 4">
    <name type="scientific">Clostridioides difficile (strain 630)</name>
    <name type="common">Peptoclostridium difficile</name>
    <dbReference type="NCBI Taxonomy" id="272563"/>
    <lineage>
        <taxon>Bacteria</taxon>
        <taxon>Bacillati</taxon>
        <taxon>Bacillota</taxon>
        <taxon>Clostridia</taxon>
        <taxon>Peptostreptococcales</taxon>
        <taxon>Peptostreptococcaceae</taxon>
        <taxon>Clostridioides</taxon>
    </lineage>
</organism>
<reference evidence="3 4" key="1">
    <citation type="journal article" date="2006" name="Nat. Genet.">
        <title>The multidrug-resistant human pathogen Clostridium difficile has a highly mobile, mosaic genome.</title>
        <authorList>
            <person name="Sebaihia M."/>
            <person name="Wren B.W."/>
            <person name="Mullany P."/>
            <person name="Fairweather N.F."/>
            <person name="Minton N."/>
            <person name="Stabler R."/>
            <person name="Thomson N.R."/>
            <person name="Roberts A.P."/>
            <person name="Cerdeno-Tarraga A.M."/>
            <person name="Wang H."/>
            <person name="Holden M.T.G."/>
            <person name="Wright A."/>
            <person name="Churcher C."/>
            <person name="Quail M.A."/>
            <person name="Baker S."/>
            <person name="Bason N."/>
            <person name="Brooks K."/>
            <person name="Chillingworth T."/>
            <person name="Cronin A."/>
            <person name="Davis P."/>
            <person name="Dowd L."/>
            <person name="Fraser A."/>
            <person name="Feltwell T."/>
            <person name="Hance Z."/>
            <person name="Holroyd S."/>
            <person name="Jagels K."/>
            <person name="Moule S."/>
            <person name="Mungall K."/>
            <person name="Price C."/>
            <person name="Rabbinowitsch R."/>
            <person name="Sharp S."/>
            <person name="Simmonds M."/>
            <person name="Steven K."/>
            <person name="Unwin L."/>
            <person name="Whithead S."/>
            <person name="Dupuy B."/>
            <person name="Dougan G."/>
            <person name="Barrell B.and.Parkhill.J."/>
        </authorList>
    </citation>
    <scope>NUCLEOTIDE SEQUENCE [LARGE SCALE GENOMIC DNA]</scope>
    <source>
        <strain evidence="3 4">630</strain>
    </source>
</reference>
<dbReference type="CDD" id="cd00609">
    <property type="entry name" value="AAT_like"/>
    <property type="match status" value="1"/>
</dbReference>
<dbReference type="Gene3D" id="3.40.640.10">
    <property type="entry name" value="Type I PLP-dependent aspartate aminotransferase-like (Major domain)"/>
    <property type="match status" value="1"/>
</dbReference>
<dbReference type="GO" id="GO:0030170">
    <property type="term" value="F:pyridoxal phosphate binding"/>
    <property type="evidence" value="ECO:0007669"/>
    <property type="project" value="InterPro"/>
</dbReference>
<dbReference type="NCBIfam" id="NF005305">
    <property type="entry name" value="PRK06836.1"/>
    <property type="match status" value="1"/>
</dbReference>
<evidence type="ECO:0000313" key="3">
    <source>
        <dbReference type="EMBL" id="CAJ69716.1"/>
    </source>
</evidence>
<comment type="similarity">
    <text evidence="1">Belongs to the class-I pyridoxal-phosphate-dependent aminotransferase family.</text>
</comment>
<dbReference type="InterPro" id="IPR004838">
    <property type="entry name" value="NHTrfase_class1_PyrdxlP-BS"/>
</dbReference>